<dbReference type="GO" id="GO:0031083">
    <property type="term" value="C:BLOC-1 complex"/>
    <property type="evidence" value="ECO:0007669"/>
    <property type="project" value="TreeGrafter"/>
</dbReference>
<dbReference type="GO" id="GO:0016197">
    <property type="term" value="P:endosomal transport"/>
    <property type="evidence" value="ECO:0007669"/>
    <property type="project" value="TreeGrafter"/>
</dbReference>
<dbReference type="GO" id="GO:0000930">
    <property type="term" value="C:gamma-tubulin complex"/>
    <property type="evidence" value="ECO:0007669"/>
    <property type="project" value="TreeGrafter"/>
</dbReference>
<dbReference type="EMBL" id="NMWX01000006">
    <property type="protein sequence ID" value="OZF97678.1"/>
    <property type="molecule type" value="Genomic_DNA"/>
</dbReference>
<organism evidence="1 2">
    <name type="scientific">Caenorhabditis remanei</name>
    <name type="common">Caenorhabditis vulgaris</name>
    <dbReference type="NCBI Taxonomy" id="31234"/>
    <lineage>
        <taxon>Eukaryota</taxon>
        <taxon>Metazoa</taxon>
        <taxon>Ecdysozoa</taxon>
        <taxon>Nematoda</taxon>
        <taxon>Chromadorea</taxon>
        <taxon>Rhabditida</taxon>
        <taxon>Rhabditina</taxon>
        <taxon>Rhabditomorpha</taxon>
        <taxon>Rhabditoidea</taxon>
        <taxon>Rhabditidae</taxon>
        <taxon>Peloderinae</taxon>
        <taxon>Caenorhabditis</taxon>
    </lineage>
</organism>
<dbReference type="GO" id="GO:0099078">
    <property type="term" value="C:BORC complex"/>
    <property type="evidence" value="ECO:0007669"/>
    <property type="project" value="TreeGrafter"/>
</dbReference>
<dbReference type="OMA" id="PMMQQID"/>
<dbReference type="Pfam" id="PF10046">
    <property type="entry name" value="BLOC1_2"/>
    <property type="match status" value="1"/>
</dbReference>
<gene>
    <name evidence="1" type="ORF">FL82_04253</name>
</gene>
<keyword evidence="2" id="KW-1185">Reference proteome</keyword>
<sequence length="149" mass="17097">MLNFCHNPLILFSYFQKMAEINERASTSSPPVPSTPAPVPHIRQLADNMTDKVGQFFQHQIEGSIEEYKLLETMNNTTAQRYVDMKVVAEKLAGKLDNLNQKYDTLRPYLTQIDAMDESTRRLEEATAVLENYVSQLESKLTTIQQQNQ</sequence>
<proteinExistence type="predicted"/>
<dbReference type="PANTHER" id="PTHR46479">
    <property type="entry name" value="BIOGENESIS OF LYSOSOME-RELATED ORGANELLES COMPLEX 1 SUBUNIT 2"/>
    <property type="match status" value="1"/>
</dbReference>
<dbReference type="STRING" id="31234.E3NNC9"/>
<dbReference type="GO" id="GO:0043015">
    <property type="term" value="F:gamma-tubulin binding"/>
    <property type="evidence" value="ECO:0007669"/>
    <property type="project" value="TreeGrafter"/>
</dbReference>
<dbReference type="eggNOG" id="KOG4559">
    <property type="taxonomic scope" value="Eukaryota"/>
</dbReference>
<dbReference type="HOGENOM" id="CLU_110820_2_0_1"/>
<dbReference type="InterPro" id="IPR019269">
    <property type="entry name" value="BLOC1_su2"/>
</dbReference>
<comment type="caution">
    <text evidence="1">The sequence shown here is derived from an EMBL/GenBank/DDBJ whole genome shotgun (WGS) entry which is preliminary data.</text>
</comment>
<dbReference type="Proteomes" id="UP000216624">
    <property type="component" value="Unassembled WGS sequence"/>
</dbReference>
<dbReference type="GO" id="GO:0032418">
    <property type="term" value="P:lysosome localization"/>
    <property type="evidence" value="ECO:0007669"/>
    <property type="project" value="TreeGrafter"/>
</dbReference>
<dbReference type="OrthoDB" id="244061at2759"/>
<reference evidence="1" key="1">
    <citation type="submission" date="2017-08" db="EMBL/GenBank/DDBJ databases">
        <authorList>
            <person name="de Groot N.N."/>
        </authorList>
    </citation>
    <scope>NUCLEOTIDE SEQUENCE [LARGE SCALE GENOMIC DNA]</scope>
    <source>
        <strain evidence="1">PX439</strain>
    </source>
</reference>
<evidence type="ECO:0000313" key="2">
    <source>
        <dbReference type="Proteomes" id="UP000216624"/>
    </source>
</evidence>
<protein>
    <submittedName>
        <fullName evidence="1">Uncharacterized protein</fullName>
    </submittedName>
</protein>
<name>A0A261AI91_CAERE</name>
<accession>A0A261AI91</accession>
<evidence type="ECO:0000313" key="1">
    <source>
        <dbReference type="EMBL" id="OZF97678.1"/>
    </source>
</evidence>
<feature type="non-terminal residue" evidence="1">
    <location>
        <position position="1"/>
    </location>
</feature>
<dbReference type="PANTHER" id="PTHR46479:SF1">
    <property type="entry name" value="BIOGENESIS OF LYSOSOME-RELATED ORGANELLES COMPLEX 1 SUBUNIT 2"/>
    <property type="match status" value="1"/>
</dbReference>